<evidence type="ECO:0000259" key="2">
    <source>
        <dbReference type="Pfam" id="PF13400"/>
    </source>
</evidence>
<dbReference type="Proteomes" id="UP001516662">
    <property type="component" value="Unassembled WGS sequence"/>
</dbReference>
<evidence type="ECO:0000313" key="4">
    <source>
        <dbReference type="Proteomes" id="UP001516662"/>
    </source>
</evidence>
<name>A0ABR9QLB8_9BACI</name>
<gene>
    <name evidence="3" type="ORF">IMZ08_14695</name>
</gene>
<dbReference type="InterPro" id="IPR028087">
    <property type="entry name" value="Tad_N"/>
</dbReference>
<keyword evidence="4" id="KW-1185">Reference proteome</keyword>
<evidence type="ECO:0000313" key="3">
    <source>
        <dbReference type="EMBL" id="MBE4909296.1"/>
    </source>
</evidence>
<sequence length="305" mass="33436">MKKRLKKFLQKEEGNVLLLVSLAFMGLLTMGGLVMDGGTMYMTKSHLQKVANAAVLSGAQELTNTENAVRHVVNEVLLAHGEEGHLQEMTITMGDRVEIELKQTVPLVFSKLLGFESIDVHSNAAAELRVMGRATGAAPLGIDDSIKLDYNTQYKLKVDSTGVEYGNFGVLALGGSGAATYEDNLRNGYQQEIKVGDILDTETGNIAGKTRSVIKERVDGCLHTAESVYDRDCSRIILIPTFKPYGDYVNQMKQIQITGFAYFYITDPMDSKDTSITGMFIKRAGTGFEEPNSLNKGAFSIRLTE</sequence>
<proteinExistence type="predicted"/>
<protein>
    <submittedName>
        <fullName evidence="3">Tad domain-containing protein</fullName>
    </submittedName>
</protein>
<accession>A0ABR9QLB8</accession>
<dbReference type="EMBL" id="JADCLJ010000022">
    <property type="protein sequence ID" value="MBE4909296.1"/>
    <property type="molecule type" value="Genomic_DNA"/>
</dbReference>
<keyword evidence="1" id="KW-0812">Transmembrane</keyword>
<evidence type="ECO:0000256" key="1">
    <source>
        <dbReference type="SAM" id="Phobius"/>
    </source>
</evidence>
<dbReference type="Pfam" id="PF13400">
    <property type="entry name" value="Tad"/>
    <property type="match status" value="1"/>
</dbReference>
<organism evidence="3 4">
    <name type="scientific">Litchfieldia luteola</name>
    <dbReference type="NCBI Taxonomy" id="682179"/>
    <lineage>
        <taxon>Bacteria</taxon>
        <taxon>Bacillati</taxon>
        <taxon>Bacillota</taxon>
        <taxon>Bacilli</taxon>
        <taxon>Bacillales</taxon>
        <taxon>Bacillaceae</taxon>
        <taxon>Litchfieldia</taxon>
    </lineage>
</organism>
<comment type="caution">
    <text evidence="3">The sequence shown here is derived from an EMBL/GenBank/DDBJ whole genome shotgun (WGS) entry which is preliminary data.</text>
</comment>
<reference evidence="3 4" key="1">
    <citation type="submission" date="2020-10" db="EMBL/GenBank/DDBJ databases">
        <title>Bacillus sp. HD4P25, an endophyte from a halophyte.</title>
        <authorList>
            <person name="Sun J.-Q."/>
        </authorList>
    </citation>
    <scope>NUCLEOTIDE SEQUENCE [LARGE SCALE GENOMIC DNA]</scope>
    <source>
        <strain evidence="3 4">YIM 93174</strain>
    </source>
</reference>
<keyword evidence="1" id="KW-1133">Transmembrane helix</keyword>
<keyword evidence="1" id="KW-0472">Membrane</keyword>
<feature type="transmembrane region" description="Helical" evidence="1">
    <location>
        <begin position="16"/>
        <end position="35"/>
    </location>
</feature>
<feature type="domain" description="Putative Flp pilus-assembly TadG-like N-terminal" evidence="2">
    <location>
        <begin position="14"/>
        <end position="60"/>
    </location>
</feature>
<dbReference type="RefSeq" id="WP_193537803.1">
    <property type="nucleotide sequence ID" value="NZ_JADCLJ010000022.1"/>
</dbReference>